<sequence>MRVYVIILVQFLIWSSFSIAAWVSNQDSIKSKSILFLVFSYLAFWVATTIGLTKRKALFTTLVTMAAFFSCQQLFWLAI</sequence>
<evidence type="ECO:0000256" key="1">
    <source>
        <dbReference type="SAM" id="Phobius"/>
    </source>
</evidence>
<feature type="transmembrane region" description="Helical" evidence="1">
    <location>
        <begin position="35"/>
        <end position="52"/>
    </location>
</feature>
<evidence type="ECO:0000313" key="3">
    <source>
        <dbReference type="Proteomes" id="UP001516662"/>
    </source>
</evidence>
<gene>
    <name evidence="2" type="ORF">IMZ08_12560</name>
</gene>
<dbReference type="EMBL" id="JADCLJ010000020">
    <property type="protein sequence ID" value="MBE4908892.1"/>
    <property type="molecule type" value="Genomic_DNA"/>
</dbReference>
<proteinExistence type="predicted"/>
<comment type="caution">
    <text evidence="2">The sequence shown here is derived from an EMBL/GenBank/DDBJ whole genome shotgun (WGS) entry which is preliminary data.</text>
</comment>
<name>A0ABR9QK62_9BACI</name>
<dbReference type="Proteomes" id="UP001516662">
    <property type="component" value="Unassembled WGS sequence"/>
</dbReference>
<accession>A0ABR9QK62</accession>
<reference evidence="2 3" key="1">
    <citation type="submission" date="2020-10" db="EMBL/GenBank/DDBJ databases">
        <title>Bacillus sp. HD4P25, an endophyte from a halophyte.</title>
        <authorList>
            <person name="Sun J.-Q."/>
        </authorList>
    </citation>
    <scope>NUCLEOTIDE SEQUENCE [LARGE SCALE GENOMIC DNA]</scope>
    <source>
        <strain evidence="2 3">YIM 93174</strain>
    </source>
</reference>
<protein>
    <submittedName>
        <fullName evidence="2">Uncharacterized protein</fullName>
    </submittedName>
</protein>
<keyword evidence="1" id="KW-0812">Transmembrane</keyword>
<evidence type="ECO:0000313" key="2">
    <source>
        <dbReference type="EMBL" id="MBE4908892.1"/>
    </source>
</evidence>
<organism evidence="2 3">
    <name type="scientific">Litchfieldia luteola</name>
    <dbReference type="NCBI Taxonomy" id="682179"/>
    <lineage>
        <taxon>Bacteria</taxon>
        <taxon>Bacillati</taxon>
        <taxon>Bacillota</taxon>
        <taxon>Bacilli</taxon>
        <taxon>Bacillales</taxon>
        <taxon>Bacillaceae</taxon>
        <taxon>Litchfieldia</taxon>
    </lineage>
</organism>
<feature type="transmembrane region" description="Helical" evidence="1">
    <location>
        <begin position="6"/>
        <end position="23"/>
    </location>
</feature>
<keyword evidence="1" id="KW-0472">Membrane</keyword>
<feature type="transmembrane region" description="Helical" evidence="1">
    <location>
        <begin position="58"/>
        <end position="78"/>
    </location>
</feature>
<dbReference type="RefSeq" id="WP_193536961.1">
    <property type="nucleotide sequence ID" value="NZ_JADCLJ010000020.1"/>
</dbReference>
<keyword evidence="3" id="KW-1185">Reference proteome</keyword>
<keyword evidence="1" id="KW-1133">Transmembrane helix</keyword>